<proteinExistence type="predicted"/>
<comment type="caution">
    <text evidence="1">The sequence shown here is derived from an EMBL/GenBank/DDBJ whole genome shotgun (WGS) entry which is preliminary data.</text>
</comment>
<feature type="non-terminal residue" evidence="1">
    <location>
        <position position="127"/>
    </location>
</feature>
<dbReference type="OrthoDB" id="10056483at2759"/>
<name>A0A6S7LSV6_PARCT</name>
<dbReference type="EMBL" id="CACRXK020032356">
    <property type="protein sequence ID" value="CAB4043432.1"/>
    <property type="molecule type" value="Genomic_DNA"/>
</dbReference>
<protein>
    <submittedName>
        <fullName evidence="1">Uncharacterized protein</fullName>
    </submittedName>
</protein>
<accession>A0A6S7LSV6</accession>
<evidence type="ECO:0000313" key="2">
    <source>
        <dbReference type="Proteomes" id="UP001152795"/>
    </source>
</evidence>
<dbReference type="Proteomes" id="UP001152795">
    <property type="component" value="Unassembled WGS sequence"/>
</dbReference>
<organism evidence="1 2">
    <name type="scientific">Paramuricea clavata</name>
    <name type="common">Red gorgonian</name>
    <name type="synonym">Violescent sea-whip</name>
    <dbReference type="NCBI Taxonomy" id="317549"/>
    <lineage>
        <taxon>Eukaryota</taxon>
        <taxon>Metazoa</taxon>
        <taxon>Cnidaria</taxon>
        <taxon>Anthozoa</taxon>
        <taxon>Octocorallia</taxon>
        <taxon>Malacalcyonacea</taxon>
        <taxon>Plexauridae</taxon>
        <taxon>Paramuricea</taxon>
    </lineage>
</organism>
<feature type="non-terminal residue" evidence="1">
    <location>
        <position position="1"/>
    </location>
</feature>
<keyword evidence="2" id="KW-1185">Reference proteome</keyword>
<reference evidence="1" key="1">
    <citation type="submission" date="2020-04" db="EMBL/GenBank/DDBJ databases">
        <authorList>
            <person name="Alioto T."/>
            <person name="Alioto T."/>
            <person name="Gomez Garrido J."/>
        </authorList>
    </citation>
    <scope>NUCLEOTIDE SEQUENCE</scope>
    <source>
        <strain evidence="1">A484AB</strain>
    </source>
</reference>
<dbReference type="AlphaFoldDB" id="A0A6S7LSV6"/>
<sequence length="127" mass="14771">HPPQKRYLFCGVELDQVEEISYLGNTFTSKLKWNHHVSSVASKATKVLGVMRRNLWNCPTKVRETAYKSIVRPKLEYASTAWDPYTNKDKVALERVQRKAARFCSKNYNPMSSVTDMIEDLNWESLE</sequence>
<dbReference type="PANTHER" id="PTHR33332">
    <property type="entry name" value="REVERSE TRANSCRIPTASE DOMAIN-CONTAINING PROTEIN"/>
    <property type="match status" value="1"/>
</dbReference>
<evidence type="ECO:0000313" key="1">
    <source>
        <dbReference type="EMBL" id="CAB4043432.1"/>
    </source>
</evidence>
<gene>
    <name evidence="1" type="ORF">PACLA_8A045624</name>
</gene>